<evidence type="ECO:0000313" key="1">
    <source>
        <dbReference type="EMBL" id="EJU03400.1"/>
    </source>
</evidence>
<reference evidence="1 2" key="1">
    <citation type="journal article" date="2012" name="Science">
        <title>The Paleozoic origin of enzymatic lignin decomposition reconstructed from 31 fungal genomes.</title>
        <authorList>
            <person name="Floudas D."/>
            <person name="Binder M."/>
            <person name="Riley R."/>
            <person name="Barry K."/>
            <person name="Blanchette R.A."/>
            <person name="Henrissat B."/>
            <person name="Martinez A.T."/>
            <person name="Otillar R."/>
            <person name="Spatafora J.W."/>
            <person name="Yadav J.S."/>
            <person name="Aerts A."/>
            <person name="Benoit I."/>
            <person name="Boyd A."/>
            <person name="Carlson A."/>
            <person name="Copeland A."/>
            <person name="Coutinho P.M."/>
            <person name="de Vries R.P."/>
            <person name="Ferreira P."/>
            <person name="Findley K."/>
            <person name="Foster B."/>
            <person name="Gaskell J."/>
            <person name="Glotzer D."/>
            <person name="Gorecki P."/>
            <person name="Heitman J."/>
            <person name="Hesse C."/>
            <person name="Hori C."/>
            <person name="Igarashi K."/>
            <person name="Jurgens J.A."/>
            <person name="Kallen N."/>
            <person name="Kersten P."/>
            <person name="Kohler A."/>
            <person name="Kuees U."/>
            <person name="Kumar T.K.A."/>
            <person name="Kuo A."/>
            <person name="LaButti K."/>
            <person name="Larrondo L.F."/>
            <person name="Lindquist E."/>
            <person name="Ling A."/>
            <person name="Lombard V."/>
            <person name="Lucas S."/>
            <person name="Lundell T."/>
            <person name="Martin R."/>
            <person name="McLaughlin D.J."/>
            <person name="Morgenstern I."/>
            <person name="Morin E."/>
            <person name="Murat C."/>
            <person name="Nagy L.G."/>
            <person name="Nolan M."/>
            <person name="Ohm R.A."/>
            <person name="Patyshakuliyeva A."/>
            <person name="Rokas A."/>
            <person name="Ruiz-Duenas F.J."/>
            <person name="Sabat G."/>
            <person name="Salamov A."/>
            <person name="Samejima M."/>
            <person name="Schmutz J."/>
            <person name="Slot J.C."/>
            <person name="St John F."/>
            <person name="Stenlid J."/>
            <person name="Sun H."/>
            <person name="Sun S."/>
            <person name="Syed K."/>
            <person name="Tsang A."/>
            <person name="Wiebenga A."/>
            <person name="Young D."/>
            <person name="Pisabarro A."/>
            <person name="Eastwood D.C."/>
            <person name="Martin F."/>
            <person name="Cullen D."/>
            <person name="Grigoriev I.V."/>
            <person name="Hibbett D.S."/>
        </authorList>
    </citation>
    <scope>NUCLEOTIDE SEQUENCE [LARGE SCALE GENOMIC DNA]</scope>
    <source>
        <strain evidence="1 2">DJM-731 SS1</strain>
    </source>
</reference>
<dbReference type="Proteomes" id="UP000030653">
    <property type="component" value="Unassembled WGS sequence"/>
</dbReference>
<dbReference type="AlphaFoldDB" id="M5G591"/>
<dbReference type="GeneID" id="63687515"/>
<dbReference type="RefSeq" id="XP_040630294.1">
    <property type="nucleotide sequence ID" value="XM_040772453.1"/>
</dbReference>
<name>M5G591_DACPD</name>
<proteinExistence type="predicted"/>
<dbReference type="HOGENOM" id="CLU_2558242_0_0_1"/>
<keyword evidence="2" id="KW-1185">Reference proteome</keyword>
<organism evidence="1 2">
    <name type="scientific">Dacryopinax primogenitus (strain DJM 731)</name>
    <name type="common">Brown rot fungus</name>
    <dbReference type="NCBI Taxonomy" id="1858805"/>
    <lineage>
        <taxon>Eukaryota</taxon>
        <taxon>Fungi</taxon>
        <taxon>Dikarya</taxon>
        <taxon>Basidiomycota</taxon>
        <taxon>Agaricomycotina</taxon>
        <taxon>Dacrymycetes</taxon>
        <taxon>Dacrymycetales</taxon>
        <taxon>Dacrymycetaceae</taxon>
        <taxon>Dacryopinax</taxon>
    </lineage>
</organism>
<gene>
    <name evidence="1" type="ORF">DACRYDRAFT_21588</name>
</gene>
<protein>
    <submittedName>
        <fullName evidence="1">Uncharacterized protein</fullName>
    </submittedName>
</protein>
<sequence>MSLENSWYGKIDHLLPGGIGKQALHEARYRKFAISSGSIAGENNKEFSHPLPSFTHTDPGRVINKNTAERLLKFLRIAGLVP</sequence>
<evidence type="ECO:0000313" key="2">
    <source>
        <dbReference type="Proteomes" id="UP000030653"/>
    </source>
</evidence>
<dbReference type="EMBL" id="JH795860">
    <property type="protein sequence ID" value="EJU03400.1"/>
    <property type="molecule type" value="Genomic_DNA"/>
</dbReference>
<accession>M5G591</accession>